<evidence type="ECO:0000259" key="6">
    <source>
        <dbReference type="Pfam" id="PF07687"/>
    </source>
</evidence>
<dbReference type="PROSITE" id="PS00758">
    <property type="entry name" value="ARGE_DAPE_CPG2_1"/>
    <property type="match status" value="1"/>
</dbReference>
<dbReference type="GO" id="GO:0016787">
    <property type="term" value="F:hydrolase activity"/>
    <property type="evidence" value="ECO:0007669"/>
    <property type="project" value="UniProtKB-KW"/>
</dbReference>
<dbReference type="PANTHER" id="PTHR43808">
    <property type="entry name" value="ACETYLORNITHINE DEACETYLASE"/>
    <property type="match status" value="1"/>
</dbReference>
<dbReference type="RefSeq" id="WP_061083519.1">
    <property type="nucleotide sequence ID" value="NZ_JAAXPG010000008.1"/>
</dbReference>
<gene>
    <name evidence="7" type="ORF">HGB44_10135</name>
</gene>
<protein>
    <submittedName>
        <fullName evidence="7">M20/M25/M40 family metallo-hydrolase</fullName>
    </submittedName>
</protein>
<dbReference type="GO" id="GO:0046872">
    <property type="term" value="F:metal ion binding"/>
    <property type="evidence" value="ECO:0007669"/>
    <property type="project" value="UniProtKB-KW"/>
</dbReference>
<comment type="similarity">
    <text evidence="2">Belongs to the peptidase M20A family.</text>
</comment>
<feature type="domain" description="Peptidase M20 dimerisation" evidence="6">
    <location>
        <begin position="224"/>
        <end position="355"/>
    </location>
</feature>
<dbReference type="AlphaFoldDB" id="A0A7X6MBZ1"/>
<evidence type="ECO:0000256" key="4">
    <source>
        <dbReference type="ARBA" id="ARBA00022801"/>
    </source>
</evidence>
<keyword evidence="4 7" id="KW-0378">Hydrolase</keyword>
<dbReference type="NCBIfam" id="NF005913">
    <property type="entry name" value="PRK07906.1"/>
    <property type="match status" value="1"/>
</dbReference>
<dbReference type="PROSITE" id="PS00759">
    <property type="entry name" value="ARGE_DAPE_CPG2_2"/>
    <property type="match status" value="1"/>
</dbReference>
<evidence type="ECO:0000256" key="5">
    <source>
        <dbReference type="ARBA" id="ARBA00022833"/>
    </source>
</evidence>
<keyword evidence="8" id="KW-1185">Reference proteome</keyword>
<dbReference type="Gene3D" id="1.10.150.900">
    <property type="match status" value="1"/>
</dbReference>
<dbReference type="Gene3D" id="3.30.70.360">
    <property type="match status" value="1"/>
</dbReference>
<dbReference type="FunFam" id="1.10.150.900:FF:000002">
    <property type="entry name" value="M20/M25/M40 family peptidase"/>
    <property type="match status" value="1"/>
</dbReference>
<dbReference type="SUPFAM" id="SSF53187">
    <property type="entry name" value="Zn-dependent exopeptidases"/>
    <property type="match status" value="1"/>
</dbReference>
<comment type="cofactor">
    <cofactor evidence="1">
        <name>Zn(2+)</name>
        <dbReference type="ChEBI" id="CHEBI:29105"/>
    </cofactor>
</comment>
<dbReference type="Proteomes" id="UP000553209">
    <property type="component" value="Unassembled WGS sequence"/>
</dbReference>
<dbReference type="PANTHER" id="PTHR43808:SF8">
    <property type="entry name" value="PEPTIDASE M20 DIMERISATION DOMAIN-CONTAINING PROTEIN"/>
    <property type="match status" value="1"/>
</dbReference>
<comment type="caution">
    <text evidence="7">The sequence shown here is derived from an EMBL/GenBank/DDBJ whole genome shotgun (WGS) entry which is preliminary data.</text>
</comment>
<dbReference type="InterPro" id="IPR036264">
    <property type="entry name" value="Bact_exopeptidase_dim_dom"/>
</dbReference>
<dbReference type="EMBL" id="JAAXPG010000008">
    <property type="protein sequence ID" value="NKY98012.1"/>
    <property type="molecule type" value="Genomic_DNA"/>
</dbReference>
<name>A0A7X6MBZ1_9ACTN</name>
<evidence type="ECO:0000256" key="1">
    <source>
        <dbReference type="ARBA" id="ARBA00001947"/>
    </source>
</evidence>
<evidence type="ECO:0000313" key="8">
    <source>
        <dbReference type="Proteomes" id="UP000553209"/>
    </source>
</evidence>
<sequence length="468" mass="48788">MGHIATSFPERTDGFPERADGLAAAGEDAVHLARGLVRRDSTNHGGGRGDEREAAEYVAEALGDAGLDPLLLESAPRRANVVARVPGTDPSAPALLVHGHLDVVPADAADWTLPPFAGEVADCPVTGVPALWGRGAVDMKNTIATVTAVVRHWARHGLRPRRDIVLAFVADEEDSAAYGADYLVREHAELFEGCTTAIGEGGGETIHARTASGEPVRLYPVGAAERGSAWLSLRAQGTAGHGSRPPRDNAVGALAAALARIDGYEWPLHLTPVTRAAIDAIAEALEVERLPGDTATAEAVDALVARLGTAAPLIGPTTRNSATPTMLSAGYKVNVVPGEATAGVDGRVLPGAEEQFAAAMEELTGDRVTWEYAHGSPPVTAPVDSPAFAELREALLLHDPGAHVVPVCLSGGTDAKVFSRLGIDCYGFSPLAQPEGLDYSGLLHGVDERVPLEGLHFGVRALDTFLRA</sequence>
<dbReference type="Pfam" id="PF01546">
    <property type="entry name" value="Peptidase_M20"/>
    <property type="match status" value="1"/>
</dbReference>
<keyword evidence="5" id="KW-0862">Zinc</keyword>
<dbReference type="InterPro" id="IPR011650">
    <property type="entry name" value="Peptidase_M20_dimer"/>
</dbReference>
<proteinExistence type="inferred from homology"/>
<dbReference type="InterPro" id="IPR001261">
    <property type="entry name" value="ArgE/DapE_CS"/>
</dbReference>
<organism evidence="7 8">
    <name type="scientific">Nocardiopsis alborubida</name>
    <dbReference type="NCBI Taxonomy" id="146802"/>
    <lineage>
        <taxon>Bacteria</taxon>
        <taxon>Bacillati</taxon>
        <taxon>Actinomycetota</taxon>
        <taxon>Actinomycetes</taxon>
        <taxon>Streptosporangiales</taxon>
        <taxon>Nocardiopsidaceae</taxon>
        <taxon>Nocardiopsis</taxon>
    </lineage>
</organism>
<keyword evidence="3" id="KW-0479">Metal-binding</keyword>
<evidence type="ECO:0000256" key="3">
    <source>
        <dbReference type="ARBA" id="ARBA00022723"/>
    </source>
</evidence>
<dbReference type="InterPro" id="IPR050072">
    <property type="entry name" value="Peptidase_M20A"/>
</dbReference>
<dbReference type="Gene3D" id="3.40.630.10">
    <property type="entry name" value="Zn peptidases"/>
    <property type="match status" value="1"/>
</dbReference>
<evidence type="ECO:0000313" key="7">
    <source>
        <dbReference type="EMBL" id="NKY98012.1"/>
    </source>
</evidence>
<dbReference type="InterPro" id="IPR002933">
    <property type="entry name" value="Peptidase_M20"/>
</dbReference>
<reference evidence="7 8" key="1">
    <citation type="submission" date="2020-04" db="EMBL/GenBank/DDBJ databases">
        <title>MicrobeNet Type strains.</title>
        <authorList>
            <person name="Nicholson A.C."/>
        </authorList>
    </citation>
    <scope>NUCLEOTIDE SEQUENCE [LARGE SCALE GENOMIC DNA]</scope>
    <source>
        <strain evidence="7 8">ATCC 23612</strain>
    </source>
</reference>
<accession>A0A7X6MBZ1</accession>
<evidence type="ECO:0000256" key="2">
    <source>
        <dbReference type="ARBA" id="ARBA00006247"/>
    </source>
</evidence>
<dbReference type="Pfam" id="PF07687">
    <property type="entry name" value="M20_dimer"/>
    <property type="match status" value="1"/>
</dbReference>
<dbReference type="SUPFAM" id="SSF55031">
    <property type="entry name" value="Bacterial exopeptidase dimerisation domain"/>
    <property type="match status" value="1"/>
</dbReference>